<protein>
    <submittedName>
        <fullName evidence="2">Uncharacterized protein</fullName>
    </submittedName>
</protein>
<comment type="caution">
    <text evidence="2">The sequence shown here is derived from an EMBL/GenBank/DDBJ whole genome shotgun (WGS) entry which is preliminary data.</text>
</comment>
<dbReference type="AlphaFoldDB" id="E1F9B6"/>
<dbReference type="EMBL" id="ACVC01000476">
    <property type="protein sequence ID" value="EFO60956.1"/>
    <property type="molecule type" value="Genomic_DNA"/>
</dbReference>
<keyword evidence="1" id="KW-0472">Membrane</keyword>
<dbReference type="OMA" id="VDDLRPC"/>
<dbReference type="VEuPathDB" id="GiardiaDB:GLP15_3313"/>
<feature type="transmembrane region" description="Helical" evidence="1">
    <location>
        <begin position="50"/>
        <end position="68"/>
    </location>
</feature>
<name>E1F9B6_GIAIA</name>
<evidence type="ECO:0000313" key="3">
    <source>
        <dbReference type="Proteomes" id="UP000008974"/>
    </source>
</evidence>
<keyword evidence="1" id="KW-1133">Transmembrane helix</keyword>
<organism evidence="2 3">
    <name type="scientific">Giardia intestinalis (strain P15)</name>
    <name type="common">Giardia lamblia</name>
    <dbReference type="NCBI Taxonomy" id="658858"/>
    <lineage>
        <taxon>Eukaryota</taxon>
        <taxon>Metamonada</taxon>
        <taxon>Diplomonadida</taxon>
        <taxon>Hexamitidae</taxon>
        <taxon>Giardiinae</taxon>
        <taxon>Giardia</taxon>
    </lineage>
</organism>
<accession>E1F9B6</accession>
<dbReference type="OrthoDB" id="10435570at2759"/>
<evidence type="ECO:0000313" key="2">
    <source>
        <dbReference type="EMBL" id="EFO60956.1"/>
    </source>
</evidence>
<sequence>MTDITMEDLRPCSAFTQTLLDTTRAIKNRLARLEEPLAETLDVTGRTLKSVGHLLLPLAVVVVPLAVFQQ</sequence>
<reference evidence="2 3" key="1">
    <citation type="journal article" date="2010" name="BMC Genomics">
        <title>Genome analysis and comparative genomics of a Giardia intestinalis assemblage E isolate.</title>
        <authorList>
            <person name="Jerlstrom-Hultqvist J."/>
            <person name="Franzen O."/>
            <person name="Ankarklev J."/>
            <person name="Xu F."/>
            <person name="Nohynkova E."/>
            <person name="Andersson J.O."/>
            <person name="Svard S.G."/>
            <person name="Andersson B."/>
        </authorList>
    </citation>
    <scope>NUCLEOTIDE SEQUENCE [LARGE SCALE GENOMIC DNA]</scope>
    <source>
        <strain evidence="2 3">P15</strain>
    </source>
</reference>
<proteinExistence type="predicted"/>
<keyword evidence="1" id="KW-0812">Transmembrane</keyword>
<evidence type="ECO:0000256" key="1">
    <source>
        <dbReference type="SAM" id="Phobius"/>
    </source>
</evidence>
<gene>
    <name evidence="2" type="ORF">GLP15_3313</name>
</gene>
<dbReference type="Proteomes" id="UP000008974">
    <property type="component" value="Unassembled WGS sequence"/>
</dbReference>